<dbReference type="PANTHER" id="PTHR11537">
    <property type="entry name" value="VOLTAGE-GATED POTASSIUM CHANNEL"/>
    <property type="match status" value="1"/>
</dbReference>
<keyword evidence="4 8" id="KW-1133">Transmembrane helix</keyword>
<dbReference type="AlphaFoldDB" id="A0A9X0CHU0"/>
<evidence type="ECO:0000313" key="12">
    <source>
        <dbReference type="Proteomes" id="UP001163046"/>
    </source>
</evidence>
<feature type="transmembrane region" description="Helical" evidence="8">
    <location>
        <begin position="352"/>
        <end position="376"/>
    </location>
</feature>
<evidence type="ECO:0000313" key="11">
    <source>
        <dbReference type="EMBL" id="KAJ7351045.1"/>
    </source>
</evidence>
<organism evidence="11 12">
    <name type="scientific">Desmophyllum pertusum</name>
    <dbReference type="NCBI Taxonomy" id="174260"/>
    <lineage>
        <taxon>Eukaryota</taxon>
        <taxon>Metazoa</taxon>
        <taxon>Cnidaria</taxon>
        <taxon>Anthozoa</taxon>
        <taxon>Hexacorallia</taxon>
        <taxon>Scleractinia</taxon>
        <taxon>Caryophylliina</taxon>
        <taxon>Caryophylliidae</taxon>
        <taxon>Desmophyllum</taxon>
    </lineage>
</organism>
<gene>
    <name evidence="11" type="ORF">OS493_037108</name>
</gene>
<name>A0A9X0CHU0_9CNID</name>
<keyword evidence="12" id="KW-1185">Reference proteome</keyword>
<evidence type="ECO:0000256" key="3">
    <source>
        <dbReference type="ARBA" id="ARBA00022692"/>
    </source>
</evidence>
<evidence type="ECO:0000256" key="7">
    <source>
        <dbReference type="ARBA" id="ARBA00023303"/>
    </source>
</evidence>
<keyword evidence="2" id="KW-0813">Transport</keyword>
<dbReference type="PRINTS" id="PR00169">
    <property type="entry name" value="KCHANNEL"/>
</dbReference>
<dbReference type="Proteomes" id="UP001163046">
    <property type="component" value="Unassembled WGS sequence"/>
</dbReference>
<feature type="chain" id="PRO_5040786955" description="Potassium channel domain-containing protein" evidence="9">
    <location>
        <begin position="23"/>
        <end position="411"/>
    </location>
</feature>
<dbReference type="OrthoDB" id="5975586at2759"/>
<comment type="subcellular location">
    <subcellularLocation>
        <location evidence="1">Membrane</location>
        <topology evidence="1">Multi-pass membrane protein</topology>
    </subcellularLocation>
</comment>
<dbReference type="Pfam" id="PF07885">
    <property type="entry name" value="Ion_trans_2"/>
    <property type="match status" value="1"/>
</dbReference>
<keyword evidence="9" id="KW-0732">Signal</keyword>
<evidence type="ECO:0000259" key="10">
    <source>
        <dbReference type="Pfam" id="PF07885"/>
    </source>
</evidence>
<keyword evidence="7" id="KW-0407">Ion channel</keyword>
<evidence type="ECO:0000256" key="4">
    <source>
        <dbReference type="ARBA" id="ARBA00022989"/>
    </source>
</evidence>
<keyword evidence="6 8" id="KW-0472">Membrane</keyword>
<feature type="signal peptide" evidence="9">
    <location>
        <begin position="1"/>
        <end position="22"/>
    </location>
</feature>
<dbReference type="SUPFAM" id="SSF81324">
    <property type="entry name" value="Voltage-gated potassium channels"/>
    <property type="match status" value="1"/>
</dbReference>
<evidence type="ECO:0000256" key="9">
    <source>
        <dbReference type="SAM" id="SignalP"/>
    </source>
</evidence>
<keyword evidence="5" id="KW-0406">Ion transport</keyword>
<comment type="caution">
    <text evidence="11">The sequence shown here is derived from an EMBL/GenBank/DDBJ whole genome shotgun (WGS) entry which is preliminary data.</text>
</comment>
<protein>
    <recommendedName>
        <fullName evidence="10">Potassium channel domain-containing protein</fullName>
    </recommendedName>
</protein>
<dbReference type="Gene3D" id="1.10.287.70">
    <property type="match status" value="1"/>
</dbReference>
<keyword evidence="3 8" id="KW-0812">Transmembrane</keyword>
<dbReference type="GO" id="GO:0001508">
    <property type="term" value="P:action potential"/>
    <property type="evidence" value="ECO:0007669"/>
    <property type="project" value="TreeGrafter"/>
</dbReference>
<evidence type="ECO:0000256" key="8">
    <source>
        <dbReference type="SAM" id="Phobius"/>
    </source>
</evidence>
<dbReference type="InterPro" id="IPR013099">
    <property type="entry name" value="K_chnl_dom"/>
</dbReference>
<dbReference type="GO" id="GO:0005251">
    <property type="term" value="F:delayed rectifier potassium channel activity"/>
    <property type="evidence" value="ECO:0007669"/>
    <property type="project" value="TreeGrafter"/>
</dbReference>
<evidence type="ECO:0000256" key="6">
    <source>
        <dbReference type="ARBA" id="ARBA00023136"/>
    </source>
</evidence>
<sequence>MSGFKAFLYLFIALNFYVMTDCRRSQNQSGCVQVHKNAKFPFEFLHNINQSEWENAVHKIKNYTNDCLSSEEGRNCQKPFITITFPVISGNPRIPLQVLPRTFPSHEGRILPAPHTRITKQTRDIFLSRFWSGIREGLWWAIVTMTTVGYGDKTPKSCLGRVYASLWMIIGMLLMSTITAQISSTITTDGLRPLDEEFGHKIGVPNGSAGFFETESRGAILKEYSTESDLFQSLQDGTVDKIWLFDCKENGIKQDFMIVNRLDVTRGKAPVVGVEIKLPEYKNRLKKVLDQCLRKWARNETADEAEESFLKQVASRILGDEADWDAQEPERYCIENHKHSKYHDSKWSSPQLGLIDILLCIAAGLLITLLTTGTLWNIGLKMRHARILDNKVDIEKGAGIGQELQSVQRPF</sequence>
<feature type="domain" description="Potassium channel" evidence="10">
    <location>
        <begin position="136"/>
        <end position="186"/>
    </location>
</feature>
<dbReference type="EMBL" id="MU827368">
    <property type="protein sequence ID" value="KAJ7351045.1"/>
    <property type="molecule type" value="Genomic_DNA"/>
</dbReference>
<evidence type="ECO:0000256" key="2">
    <source>
        <dbReference type="ARBA" id="ARBA00022448"/>
    </source>
</evidence>
<dbReference type="GO" id="GO:0008076">
    <property type="term" value="C:voltage-gated potassium channel complex"/>
    <property type="evidence" value="ECO:0007669"/>
    <property type="project" value="InterPro"/>
</dbReference>
<reference evidence="11" key="1">
    <citation type="submission" date="2023-01" db="EMBL/GenBank/DDBJ databases">
        <title>Genome assembly of the deep-sea coral Lophelia pertusa.</title>
        <authorList>
            <person name="Herrera S."/>
            <person name="Cordes E."/>
        </authorList>
    </citation>
    <scope>NUCLEOTIDE SEQUENCE</scope>
    <source>
        <strain evidence="11">USNM1676648</strain>
        <tissue evidence="11">Polyp</tissue>
    </source>
</reference>
<dbReference type="PANTHER" id="PTHR11537:SF252">
    <property type="entry name" value="POTASSIUM VOLTAGE-GATED CHANNEL PROTEIN SHAW"/>
    <property type="match status" value="1"/>
</dbReference>
<evidence type="ECO:0000256" key="5">
    <source>
        <dbReference type="ARBA" id="ARBA00023065"/>
    </source>
</evidence>
<evidence type="ECO:0000256" key="1">
    <source>
        <dbReference type="ARBA" id="ARBA00004141"/>
    </source>
</evidence>
<proteinExistence type="predicted"/>
<accession>A0A9X0CHU0</accession>
<dbReference type="InterPro" id="IPR028325">
    <property type="entry name" value="VG_K_chnl"/>
</dbReference>